<dbReference type="InterPro" id="IPR006095">
    <property type="entry name" value="Glu/Leu/Phe/Val/Trp_DH"/>
</dbReference>
<dbReference type="InParanoid" id="A0A4R5DVC7"/>
<dbReference type="PRINTS" id="PR00082">
    <property type="entry name" value="GLFDHDRGNASE"/>
</dbReference>
<feature type="site" description="Important for catalysis" evidence="6">
    <location>
        <position position="125"/>
    </location>
</feature>
<dbReference type="SUPFAM" id="SSF51735">
    <property type="entry name" value="NAD(P)-binding Rossmann-fold domains"/>
    <property type="match status" value="1"/>
</dbReference>
<feature type="binding site" evidence="5">
    <location>
        <position position="49"/>
    </location>
    <ligand>
        <name>substrate</name>
    </ligand>
</feature>
<dbReference type="EMBL" id="SMKZ01000001">
    <property type="protein sequence ID" value="TDE16101.1"/>
    <property type="molecule type" value="Genomic_DNA"/>
</dbReference>
<dbReference type="InterPro" id="IPR033524">
    <property type="entry name" value="Glu/Leu/Phe/Val_DH_AS"/>
</dbReference>
<evidence type="ECO:0000259" key="8">
    <source>
        <dbReference type="SMART" id="SM00839"/>
    </source>
</evidence>
<feature type="binding site" evidence="5">
    <location>
        <position position="168"/>
    </location>
    <ligand>
        <name>NAD(+)</name>
        <dbReference type="ChEBI" id="CHEBI:57540"/>
    </ligand>
</feature>
<name>A0A4R5DVC7_9ACTN</name>
<evidence type="ECO:0000256" key="6">
    <source>
        <dbReference type="PIRSR" id="PIRSR000185-3"/>
    </source>
</evidence>
<feature type="binding site" evidence="5">
    <location>
        <position position="199"/>
    </location>
    <ligand>
        <name>NAD(+)</name>
        <dbReference type="ChEBI" id="CHEBI:57540"/>
    </ligand>
</feature>
<proteinExistence type="inferred from homology"/>
<evidence type="ECO:0000313" key="10">
    <source>
        <dbReference type="Proteomes" id="UP000294739"/>
    </source>
</evidence>
<feature type="binding site" evidence="5">
    <location>
        <position position="73"/>
    </location>
    <ligand>
        <name>substrate</name>
    </ligand>
</feature>
<sequence length="394" mass="41970">MQLPGDVAEVLETSYREVNVQVPLRRDDGSLLVAQGYRVQHNGARGPYKGGLRYHPEADLQEIRALAALMTWKTALLDLPFGGAKGGIQVDPTQLSARELQSLTRTFALSLSHVLGAYRDIPAPDVNTNAQVMAWFMDAYSSRHGYTPAAVTGKPVELGGAPGREPATGRGLVYVVSAAARRWGWDLAGRRVVIEGFGNVGSWVAREFAALGARVIAVSDVHGGVFNDTGLDVAGLVDAVARGGSVRDADVAFTPISGEELLTLDCDVLVPAALGGSITAANATSINASVVAEGANHPVTPDADSILADRGVRVIPDILANGGGVTGSYFEWTQNIQQFQWREERFNTELRDRLERAHTAVAEYAESNGCTYRLAAYAIALGRVGSAVRTRGYI</sequence>
<evidence type="ECO:0000256" key="1">
    <source>
        <dbReference type="ARBA" id="ARBA00006382"/>
    </source>
</evidence>
<evidence type="ECO:0000256" key="7">
    <source>
        <dbReference type="RuleBase" id="RU004417"/>
    </source>
</evidence>
<evidence type="ECO:0000256" key="4">
    <source>
        <dbReference type="PIRSR" id="PIRSR000185-1"/>
    </source>
</evidence>
<dbReference type="GO" id="GO:0000166">
    <property type="term" value="F:nucleotide binding"/>
    <property type="evidence" value="ECO:0007669"/>
    <property type="project" value="UniProtKB-KW"/>
</dbReference>
<feature type="domain" description="Glutamate/phenylalanine/leucine/valine/L-tryptophan dehydrogenase C-terminal" evidence="8">
    <location>
        <begin position="161"/>
        <end position="392"/>
    </location>
</feature>
<dbReference type="AlphaFoldDB" id="A0A4R5DVC7"/>
<dbReference type="CDD" id="cd01076">
    <property type="entry name" value="NAD_bind_1_Glu_DH"/>
    <property type="match status" value="1"/>
</dbReference>
<dbReference type="PIRSF" id="PIRSF000185">
    <property type="entry name" value="Glu_DH"/>
    <property type="match status" value="1"/>
</dbReference>
<dbReference type="Gene3D" id="3.40.50.10860">
    <property type="entry name" value="Leucine Dehydrogenase, chain A, domain 1"/>
    <property type="match status" value="1"/>
</dbReference>
<dbReference type="InterPro" id="IPR046346">
    <property type="entry name" value="Aminoacid_DH-like_N_sf"/>
</dbReference>
<dbReference type="Gene3D" id="3.40.50.720">
    <property type="entry name" value="NAD(P)-binding Rossmann-like Domain"/>
    <property type="match status" value="1"/>
</dbReference>
<dbReference type="InterPro" id="IPR006097">
    <property type="entry name" value="Glu/Leu/Phe/Val/Trp_DH_dimer"/>
</dbReference>
<dbReference type="InterPro" id="IPR033922">
    <property type="entry name" value="NAD_bind_Glu_DH"/>
</dbReference>
<keyword evidence="10" id="KW-1185">Reference proteome</keyword>
<dbReference type="PANTHER" id="PTHR11606">
    <property type="entry name" value="GLUTAMATE DEHYDROGENASE"/>
    <property type="match status" value="1"/>
</dbReference>
<dbReference type="Pfam" id="PF02812">
    <property type="entry name" value="ELFV_dehydrog_N"/>
    <property type="match status" value="1"/>
</dbReference>
<dbReference type="SMART" id="SM00839">
    <property type="entry name" value="ELFV_dehydrog"/>
    <property type="match status" value="1"/>
</dbReference>
<keyword evidence="2 3" id="KW-0560">Oxidoreductase</keyword>
<feature type="active site" description="Proton donor" evidence="4">
    <location>
        <position position="85"/>
    </location>
</feature>
<dbReference type="GO" id="GO:0004352">
    <property type="term" value="F:glutamate dehydrogenase (NAD+) activity"/>
    <property type="evidence" value="ECO:0007669"/>
    <property type="project" value="TreeGrafter"/>
</dbReference>
<organism evidence="9 10">
    <name type="scientific">Jiangella asiatica</name>
    <dbReference type="NCBI Taxonomy" id="2530372"/>
    <lineage>
        <taxon>Bacteria</taxon>
        <taxon>Bacillati</taxon>
        <taxon>Actinomycetota</taxon>
        <taxon>Actinomycetes</taxon>
        <taxon>Jiangellales</taxon>
        <taxon>Jiangellaceae</taxon>
        <taxon>Jiangella</taxon>
    </lineage>
</organism>
<dbReference type="SUPFAM" id="SSF53223">
    <property type="entry name" value="Aminoacid dehydrogenase-like, N-terminal domain"/>
    <property type="match status" value="1"/>
</dbReference>
<evidence type="ECO:0000256" key="5">
    <source>
        <dbReference type="PIRSR" id="PIRSR000185-2"/>
    </source>
</evidence>
<dbReference type="Proteomes" id="UP000294739">
    <property type="component" value="Unassembled WGS sequence"/>
</dbReference>
<dbReference type="InterPro" id="IPR006096">
    <property type="entry name" value="Glu/Leu/Phe/Val/Trp_DH_C"/>
</dbReference>
<keyword evidence="5" id="KW-0547">Nucleotide-binding</keyword>
<accession>A0A4R5DVC7</accession>
<evidence type="ECO:0000313" key="9">
    <source>
        <dbReference type="EMBL" id="TDE16101.1"/>
    </source>
</evidence>
<comment type="similarity">
    <text evidence="1 3 7">Belongs to the Glu/Leu/Phe/Val dehydrogenases family.</text>
</comment>
<dbReference type="GO" id="GO:0006538">
    <property type="term" value="P:L-glutamate catabolic process"/>
    <property type="evidence" value="ECO:0007669"/>
    <property type="project" value="TreeGrafter"/>
</dbReference>
<evidence type="ECO:0000256" key="2">
    <source>
        <dbReference type="ARBA" id="ARBA00023002"/>
    </source>
</evidence>
<dbReference type="Pfam" id="PF00208">
    <property type="entry name" value="ELFV_dehydrog"/>
    <property type="match status" value="1"/>
</dbReference>
<protein>
    <recommendedName>
        <fullName evidence="3">Glutamate dehydrogenase</fullName>
    </recommendedName>
</protein>
<keyword evidence="5" id="KW-0520">NAD</keyword>
<dbReference type="PANTHER" id="PTHR11606:SF13">
    <property type="entry name" value="GLUTAMATE DEHYDROGENASE 1, MITOCHONDRIAL"/>
    <property type="match status" value="1"/>
</dbReference>
<comment type="caution">
    <text evidence="9">The sequence shown here is derived from an EMBL/GenBank/DDBJ whole genome shotgun (WGS) entry which is preliminary data.</text>
</comment>
<evidence type="ECO:0000256" key="3">
    <source>
        <dbReference type="PIRNR" id="PIRNR000185"/>
    </source>
</evidence>
<dbReference type="InterPro" id="IPR014362">
    <property type="entry name" value="Glu_DH"/>
</dbReference>
<dbReference type="OrthoDB" id="9803297at2"/>
<reference evidence="9 10" key="1">
    <citation type="submission" date="2019-03" db="EMBL/GenBank/DDBJ databases">
        <title>Draft genome sequences of novel Actinobacteria.</title>
        <authorList>
            <person name="Sahin N."/>
            <person name="Ay H."/>
            <person name="Saygin H."/>
        </authorList>
    </citation>
    <scope>NUCLEOTIDE SEQUENCE [LARGE SCALE GENOMIC DNA]</scope>
    <source>
        <strain evidence="9 10">5K138</strain>
    </source>
</reference>
<dbReference type="PROSITE" id="PS00074">
    <property type="entry name" value="GLFV_DEHYDROGENASE"/>
    <property type="match status" value="1"/>
</dbReference>
<feature type="binding site" evidence="5">
    <location>
        <position position="328"/>
    </location>
    <ligand>
        <name>substrate</name>
    </ligand>
</feature>
<dbReference type="InterPro" id="IPR036291">
    <property type="entry name" value="NAD(P)-bd_dom_sf"/>
</dbReference>
<gene>
    <name evidence="9" type="ORF">E1269_01400</name>
</gene>